<dbReference type="Pfam" id="PF00083">
    <property type="entry name" value="Sugar_tr"/>
    <property type="match status" value="1"/>
</dbReference>
<evidence type="ECO:0000256" key="4">
    <source>
        <dbReference type="ARBA" id="ARBA00023136"/>
    </source>
</evidence>
<dbReference type="InterPro" id="IPR020846">
    <property type="entry name" value="MFS_dom"/>
</dbReference>
<evidence type="ECO:0000256" key="6">
    <source>
        <dbReference type="SAM" id="Phobius"/>
    </source>
</evidence>
<sequence>MPSYKYSEVSTEDGASKLPPPQQTGEAGCRAAVPSYTSSHISVAPSESHRPASPIMFNKYLPVGKYGQYVAAIVATFSLFVSAQVCSWPTGALPKIIDGSAGFNLTDVQKSLVVSLPNIGAVISPIPCGYVMDRIGRKTTLSISIFFVITCWTIIASTQNVVLLLISRLIMGMWNGTEYITVSIYIAEVVDPSVRGSLISVTGMM</sequence>
<feature type="region of interest" description="Disordered" evidence="5">
    <location>
        <begin position="1"/>
        <end position="26"/>
    </location>
</feature>
<dbReference type="EMBL" id="GBRD01016121">
    <property type="protein sequence ID" value="JAG49705.1"/>
    <property type="molecule type" value="Transcribed_RNA"/>
</dbReference>
<dbReference type="PROSITE" id="PS50850">
    <property type="entry name" value="MFS"/>
    <property type="match status" value="1"/>
</dbReference>
<proteinExistence type="predicted"/>
<evidence type="ECO:0000259" key="7">
    <source>
        <dbReference type="PROSITE" id="PS50850"/>
    </source>
</evidence>
<dbReference type="InterPro" id="IPR050549">
    <property type="entry name" value="MFS_Trehalose_Transporter"/>
</dbReference>
<dbReference type="PANTHER" id="PTHR48021:SF46">
    <property type="entry name" value="MAJOR FACILITATOR SUPERFAMILY (MFS) PROFILE DOMAIN-CONTAINING PROTEIN"/>
    <property type="match status" value="1"/>
</dbReference>
<dbReference type="GO" id="GO:0022857">
    <property type="term" value="F:transmembrane transporter activity"/>
    <property type="evidence" value="ECO:0007669"/>
    <property type="project" value="InterPro"/>
</dbReference>
<feature type="non-terminal residue" evidence="8">
    <location>
        <position position="205"/>
    </location>
</feature>
<dbReference type="AlphaFoldDB" id="A0A0K8SAC7"/>
<dbReference type="PANTHER" id="PTHR48021">
    <property type="match status" value="1"/>
</dbReference>
<reference evidence="8" key="1">
    <citation type="submission" date="2014-09" db="EMBL/GenBank/DDBJ databases">
        <authorList>
            <person name="Magalhaes I.L.F."/>
            <person name="Oliveira U."/>
            <person name="Santos F.R."/>
            <person name="Vidigal T.H.D.A."/>
            <person name="Brescovit A.D."/>
            <person name="Santos A.J."/>
        </authorList>
    </citation>
    <scope>NUCLEOTIDE SEQUENCE</scope>
</reference>
<evidence type="ECO:0000313" key="8">
    <source>
        <dbReference type="EMBL" id="JAG49705.1"/>
    </source>
</evidence>
<keyword evidence="2 6" id="KW-0812">Transmembrane</keyword>
<dbReference type="Gene3D" id="1.20.1250.20">
    <property type="entry name" value="MFS general substrate transporter like domains"/>
    <property type="match status" value="1"/>
</dbReference>
<feature type="transmembrane region" description="Helical" evidence="6">
    <location>
        <begin position="141"/>
        <end position="166"/>
    </location>
</feature>
<dbReference type="InterPro" id="IPR005828">
    <property type="entry name" value="MFS_sugar_transport-like"/>
</dbReference>
<protein>
    <recommendedName>
        <fullName evidence="7">Major facilitator superfamily (MFS) profile domain-containing protein</fullName>
    </recommendedName>
</protein>
<dbReference type="PROSITE" id="PS00217">
    <property type="entry name" value="SUGAR_TRANSPORT_2"/>
    <property type="match status" value="1"/>
</dbReference>
<dbReference type="GO" id="GO:0016020">
    <property type="term" value="C:membrane"/>
    <property type="evidence" value="ECO:0007669"/>
    <property type="project" value="UniProtKB-SubCell"/>
</dbReference>
<evidence type="ECO:0000256" key="1">
    <source>
        <dbReference type="ARBA" id="ARBA00004141"/>
    </source>
</evidence>
<evidence type="ECO:0000256" key="3">
    <source>
        <dbReference type="ARBA" id="ARBA00022989"/>
    </source>
</evidence>
<evidence type="ECO:0000256" key="5">
    <source>
        <dbReference type="SAM" id="MobiDB-lite"/>
    </source>
</evidence>
<keyword evidence="3 6" id="KW-1133">Transmembrane helix</keyword>
<organism evidence="8">
    <name type="scientific">Lygus hesperus</name>
    <name type="common">Western plant bug</name>
    <dbReference type="NCBI Taxonomy" id="30085"/>
    <lineage>
        <taxon>Eukaryota</taxon>
        <taxon>Metazoa</taxon>
        <taxon>Ecdysozoa</taxon>
        <taxon>Arthropoda</taxon>
        <taxon>Hexapoda</taxon>
        <taxon>Insecta</taxon>
        <taxon>Pterygota</taxon>
        <taxon>Neoptera</taxon>
        <taxon>Paraneoptera</taxon>
        <taxon>Hemiptera</taxon>
        <taxon>Heteroptera</taxon>
        <taxon>Panheteroptera</taxon>
        <taxon>Cimicomorpha</taxon>
        <taxon>Miridae</taxon>
        <taxon>Mirini</taxon>
        <taxon>Lygus</taxon>
    </lineage>
</organism>
<accession>A0A0K8SAC7</accession>
<dbReference type="InterPro" id="IPR005829">
    <property type="entry name" value="Sugar_transporter_CS"/>
</dbReference>
<comment type="subcellular location">
    <subcellularLocation>
        <location evidence="1">Membrane</location>
        <topology evidence="1">Multi-pass membrane protein</topology>
    </subcellularLocation>
</comment>
<keyword evidence="4 6" id="KW-0472">Membrane</keyword>
<dbReference type="SUPFAM" id="SSF103473">
    <property type="entry name" value="MFS general substrate transporter"/>
    <property type="match status" value="1"/>
</dbReference>
<evidence type="ECO:0000256" key="2">
    <source>
        <dbReference type="ARBA" id="ARBA00022692"/>
    </source>
</evidence>
<dbReference type="InterPro" id="IPR036259">
    <property type="entry name" value="MFS_trans_sf"/>
</dbReference>
<feature type="transmembrane region" description="Helical" evidence="6">
    <location>
        <begin position="66"/>
        <end position="85"/>
    </location>
</feature>
<feature type="domain" description="Major facilitator superfamily (MFS) profile" evidence="7">
    <location>
        <begin position="68"/>
        <end position="205"/>
    </location>
</feature>
<name>A0A0K8SAC7_LYGHE</name>